<accession>A0AAF0U406</accession>
<dbReference type="EMBL" id="CP133618">
    <property type="protein sequence ID" value="WMV38817.1"/>
    <property type="molecule type" value="Genomic_DNA"/>
</dbReference>
<organism evidence="6 7">
    <name type="scientific">Solanum verrucosum</name>
    <dbReference type="NCBI Taxonomy" id="315347"/>
    <lineage>
        <taxon>Eukaryota</taxon>
        <taxon>Viridiplantae</taxon>
        <taxon>Streptophyta</taxon>
        <taxon>Embryophyta</taxon>
        <taxon>Tracheophyta</taxon>
        <taxon>Spermatophyta</taxon>
        <taxon>Magnoliopsida</taxon>
        <taxon>eudicotyledons</taxon>
        <taxon>Gunneridae</taxon>
        <taxon>Pentapetalae</taxon>
        <taxon>asterids</taxon>
        <taxon>lamiids</taxon>
        <taxon>Solanales</taxon>
        <taxon>Solanaceae</taxon>
        <taxon>Solanoideae</taxon>
        <taxon>Solaneae</taxon>
        <taxon>Solanum</taxon>
    </lineage>
</organism>
<evidence type="ECO:0000256" key="1">
    <source>
        <dbReference type="ARBA" id="ARBA00004141"/>
    </source>
</evidence>
<feature type="transmembrane region" description="Helical" evidence="5">
    <location>
        <begin position="48"/>
        <end position="65"/>
    </location>
</feature>
<dbReference type="PANTHER" id="PTHR23291">
    <property type="entry name" value="BAX INHIBITOR-RELATED"/>
    <property type="match status" value="1"/>
</dbReference>
<evidence type="ECO:0000313" key="6">
    <source>
        <dbReference type="EMBL" id="WMV38817.1"/>
    </source>
</evidence>
<keyword evidence="2 5" id="KW-0812">Transmembrane</keyword>
<sequence length="182" mass="20961">MNFSEMVDEIPYEVHRRLKTVYLTLFYAMLSSTFGSFMQWISVAGGEFTVLSYVASLILIYFTPPRRLKTKVLLLTLAAYSFGASISAFTNYLYKIDQRYVLRLLSGATIGSGNFLYRTTTTRERIKQYCFVLMISAIASILLDSNTADIWVIHIHTQQTFFMAMQKLSNMNMIKADAPWKY</sequence>
<protein>
    <submittedName>
        <fullName evidence="6">Uncharacterized protein</fullName>
    </submittedName>
</protein>
<dbReference type="Proteomes" id="UP001234989">
    <property type="component" value="Chromosome 7"/>
</dbReference>
<feature type="transmembrane region" description="Helical" evidence="5">
    <location>
        <begin position="129"/>
        <end position="153"/>
    </location>
</feature>
<keyword evidence="7" id="KW-1185">Reference proteome</keyword>
<feature type="transmembrane region" description="Helical" evidence="5">
    <location>
        <begin position="21"/>
        <end position="42"/>
    </location>
</feature>
<comment type="similarity">
    <text evidence="5">Belongs to the BI1 family.</text>
</comment>
<dbReference type="AlphaFoldDB" id="A0AAF0U406"/>
<reference evidence="6" key="1">
    <citation type="submission" date="2023-08" db="EMBL/GenBank/DDBJ databases">
        <title>A de novo genome assembly of Solanum verrucosum Schlechtendal, a Mexican diploid species geographically isolated from the other diploid A-genome species in potato relatives.</title>
        <authorList>
            <person name="Hosaka K."/>
        </authorList>
    </citation>
    <scope>NUCLEOTIDE SEQUENCE</scope>
    <source>
        <tissue evidence="6">Young leaves</tissue>
    </source>
</reference>
<evidence type="ECO:0000256" key="2">
    <source>
        <dbReference type="ARBA" id="ARBA00022692"/>
    </source>
</evidence>
<name>A0AAF0U406_SOLVR</name>
<feature type="transmembrane region" description="Helical" evidence="5">
    <location>
        <begin position="100"/>
        <end position="117"/>
    </location>
</feature>
<dbReference type="PANTHER" id="PTHR23291:SF93">
    <property type="entry name" value="BAX INHIBITOR 1-LIKE"/>
    <property type="match status" value="1"/>
</dbReference>
<evidence type="ECO:0000256" key="5">
    <source>
        <dbReference type="RuleBase" id="RU004379"/>
    </source>
</evidence>
<comment type="subcellular location">
    <subcellularLocation>
        <location evidence="1">Membrane</location>
        <topology evidence="1">Multi-pass membrane protein</topology>
    </subcellularLocation>
</comment>
<evidence type="ECO:0000256" key="3">
    <source>
        <dbReference type="ARBA" id="ARBA00022989"/>
    </source>
</evidence>
<proteinExistence type="inferred from homology"/>
<evidence type="ECO:0000313" key="7">
    <source>
        <dbReference type="Proteomes" id="UP001234989"/>
    </source>
</evidence>
<evidence type="ECO:0000256" key="4">
    <source>
        <dbReference type="ARBA" id="ARBA00023136"/>
    </source>
</evidence>
<keyword evidence="3 5" id="KW-1133">Transmembrane helix</keyword>
<gene>
    <name evidence="6" type="ORF">MTR67_032202</name>
</gene>
<keyword evidence="4 5" id="KW-0472">Membrane</keyword>
<feature type="transmembrane region" description="Helical" evidence="5">
    <location>
        <begin position="72"/>
        <end position="94"/>
    </location>
</feature>
<dbReference type="InterPro" id="IPR006214">
    <property type="entry name" value="Bax_inhibitor_1-related"/>
</dbReference>
<dbReference type="GO" id="GO:0016020">
    <property type="term" value="C:membrane"/>
    <property type="evidence" value="ECO:0007669"/>
    <property type="project" value="UniProtKB-SubCell"/>
</dbReference>